<feature type="transmembrane region" description="Helical" evidence="6">
    <location>
        <begin position="265"/>
        <end position="287"/>
    </location>
</feature>
<evidence type="ECO:0000256" key="4">
    <source>
        <dbReference type="ARBA" id="ARBA00022989"/>
    </source>
</evidence>
<keyword evidence="3 6" id="KW-0812">Transmembrane</keyword>
<evidence type="ECO:0000256" key="5">
    <source>
        <dbReference type="ARBA" id="ARBA00023136"/>
    </source>
</evidence>
<dbReference type="AlphaFoldDB" id="A0A9D7SXR7"/>
<protein>
    <submittedName>
        <fullName evidence="7">YihY/virulence factor BrkB family protein</fullName>
    </submittedName>
</protein>
<dbReference type="Pfam" id="PF03631">
    <property type="entry name" value="Virul_fac_BrkB"/>
    <property type="match status" value="1"/>
</dbReference>
<feature type="transmembrane region" description="Helical" evidence="6">
    <location>
        <begin position="113"/>
        <end position="136"/>
    </location>
</feature>
<dbReference type="PANTHER" id="PTHR30213">
    <property type="entry name" value="INNER MEMBRANE PROTEIN YHJD"/>
    <property type="match status" value="1"/>
</dbReference>
<name>A0A9D7SXR7_9BACT</name>
<proteinExistence type="predicted"/>
<comment type="caution">
    <text evidence="7">The sequence shown here is derived from an EMBL/GenBank/DDBJ whole genome shotgun (WGS) entry which is preliminary data.</text>
</comment>
<keyword evidence="5 6" id="KW-0472">Membrane</keyword>
<evidence type="ECO:0000256" key="3">
    <source>
        <dbReference type="ARBA" id="ARBA00022692"/>
    </source>
</evidence>
<reference evidence="7 8" key="1">
    <citation type="submission" date="2020-10" db="EMBL/GenBank/DDBJ databases">
        <title>Connecting structure to function with the recovery of over 1000 high-quality activated sludge metagenome-assembled genomes encoding full-length rRNA genes using long-read sequencing.</title>
        <authorList>
            <person name="Singleton C.M."/>
            <person name="Petriglieri F."/>
            <person name="Kristensen J.M."/>
            <person name="Kirkegaard R.H."/>
            <person name="Michaelsen T.Y."/>
            <person name="Andersen M.H."/>
            <person name="Karst S.M."/>
            <person name="Dueholm M.S."/>
            <person name="Nielsen P.H."/>
            <person name="Albertsen M."/>
        </authorList>
    </citation>
    <scope>NUCLEOTIDE SEQUENCE [LARGE SCALE GENOMIC DNA]</scope>
    <source>
        <strain evidence="7">Ribe_18-Q3-R11-54_MAXAC.273</strain>
    </source>
</reference>
<feature type="transmembrane region" description="Helical" evidence="6">
    <location>
        <begin position="52"/>
        <end position="73"/>
    </location>
</feature>
<dbReference type="GO" id="GO:0005886">
    <property type="term" value="C:plasma membrane"/>
    <property type="evidence" value="ECO:0007669"/>
    <property type="project" value="UniProtKB-SubCell"/>
</dbReference>
<organism evidence="7 8">
    <name type="scientific">Candidatus Opimibacter skivensis</name>
    <dbReference type="NCBI Taxonomy" id="2982028"/>
    <lineage>
        <taxon>Bacteria</taxon>
        <taxon>Pseudomonadati</taxon>
        <taxon>Bacteroidota</taxon>
        <taxon>Saprospiria</taxon>
        <taxon>Saprospirales</taxon>
        <taxon>Saprospiraceae</taxon>
        <taxon>Candidatus Opimibacter</taxon>
    </lineage>
</organism>
<dbReference type="PANTHER" id="PTHR30213:SF0">
    <property type="entry name" value="UPF0761 MEMBRANE PROTEIN YIHY"/>
    <property type="match status" value="1"/>
</dbReference>
<feature type="transmembrane region" description="Helical" evidence="6">
    <location>
        <begin position="230"/>
        <end position="253"/>
    </location>
</feature>
<gene>
    <name evidence="7" type="ORF">IPP15_17520</name>
</gene>
<evidence type="ECO:0000256" key="2">
    <source>
        <dbReference type="ARBA" id="ARBA00022475"/>
    </source>
</evidence>
<dbReference type="InterPro" id="IPR017039">
    <property type="entry name" value="Virul_fac_BrkB"/>
</dbReference>
<evidence type="ECO:0000256" key="6">
    <source>
        <dbReference type="SAM" id="Phobius"/>
    </source>
</evidence>
<evidence type="ECO:0000313" key="8">
    <source>
        <dbReference type="Proteomes" id="UP000808337"/>
    </source>
</evidence>
<accession>A0A9D7SXR7</accession>
<dbReference type="Proteomes" id="UP000808337">
    <property type="component" value="Unassembled WGS sequence"/>
</dbReference>
<evidence type="ECO:0000313" key="7">
    <source>
        <dbReference type="EMBL" id="MBK9984141.1"/>
    </source>
</evidence>
<dbReference type="PIRSF" id="PIRSF035875">
    <property type="entry name" value="RNase_BN"/>
    <property type="match status" value="1"/>
</dbReference>
<dbReference type="NCBIfam" id="TIGR00765">
    <property type="entry name" value="yihY_not_rbn"/>
    <property type="match status" value="1"/>
</dbReference>
<comment type="subcellular location">
    <subcellularLocation>
        <location evidence="1">Cell membrane</location>
        <topology evidence="1">Multi-pass membrane protein</topology>
    </subcellularLocation>
</comment>
<keyword evidence="2" id="KW-1003">Cell membrane</keyword>
<evidence type="ECO:0000256" key="1">
    <source>
        <dbReference type="ARBA" id="ARBA00004651"/>
    </source>
</evidence>
<feature type="transmembrane region" description="Helical" evidence="6">
    <location>
        <begin position="197"/>
        <end position="218"/>
    </location>
</feature>
<dbReference type="EMBL" id="JADKGY010000029">
    <property type="protein sequence ID" value="MBK9984141.1"/>
    <property type="molecule type" value="Genomic_DNA"/>
</dbReference>
<feature type="transmembrane region" description="Helical" evidence="6">
    <location>
        <begin position="156"/>
        <end position="177"/>
    </location>
</feature>
<keyword evidence="4 6" id="KW-1133">Transmembrane helix</keyword>
<sequence>MSFWTNRLNKIKAFLHRQTLPGFKGITIAVVLKYLWKEILRDDIVTRSNSMAYSFFLSVFPGILVLLALLPILPIGDFISTFRKGYIDLLPREMAIYIDNIIVEMTQTNRNGLLSVSLILALIFASSGVLSMVRGFHKSYEMTYRKQNSLQQRWRALWLTMLLGVLFIGSLAAIILGKPLLLKILSFTSISSQNYHFFNFLRWLGVFIFYYISITIIYTIGPAYRNKEKLFSPGATLATILSVISSFAFSIYVENFSNYNQVYGSIGAIMLILIWLQINSFIILLGYELNASIVINRDLLAHEERMAEKS</sequence>